<dbReference type="InterPro" id="IPR004007">
    <property type="entry name" value="DhaL_dom"/>
</dbReference>
<dbReference type="Proteomes" id="UP001652461">
    <property type="component" value="Unassembled WGS sequence"/>
</dbReference>
<dbReference type="SMART" id="SM01120">
    <property type="entry name" value="Dak2"/>
    <property type="match status" value="1"/>
</dbReference>
<proteinExistence type="predicted"/>
<keyword evidence="1" id="KW-0808">Transferase</keyword>
<evidence type="ECO:0000256" key="1">
    <source>
        <dbReference type="ARBA" id="ARBA00022679"/>
    </source>
</evidence>
<sequence>MKYIAREAVGALFGSVQKIMEEHAEELCNMDAKMGDGDLGLTMKKGFSVLPGIIDDMEEKDIGKCLMKAGMKMASTVPSTMGTLMASGIMNGGKAITGSDKIGTQQFVSYLTGFAEGIAKRGKCKQGDRTVLDAVLPAAQKAKTFLELHPTASLKEVCDAALKGARDGAESTKNMAPKFGKAVVFSERASGVIDQGAYTGVLMIQGYKNYMDSL</sequence>
<dbReference type="InterPro" id="IPR036117">
    <property type="entry name" value="DhaL_dom_sf"/>
</dbReference>
<dbReference type="PANTHER" id="PTHR28629:SF4">
    <property type="entry name" value="TRIOKINASE_FMN CYCLASE"/>
    <property type="match status" value="1"/>
</dbReference>
<organism evidence="4 5">
    <name type="scientific">Laedolimicola ammoniilytica</name>
    <dbReference type="NCBI Taxonomy" id="2981771"/>
    <lineage>
        <taxon>Bacteria</taxon>
        <taxon>Bacillati</taxon>
        <taxon>Bacillota</taxon>
        <taxon>Clostridia</taxon>
        <taxon>Lachnospirales</taxon>
        <taxon>Lachnospiraceae</taxon>
        <taxon>Laedolimicola</taxon>
    </lineage>
</organism>
<dbReference type="PANTHER" id="PTHR28629">
    <property type="entry name" value="TRIOKINASE/FMN CYCLASE"/>
    <property type="match status" value="1"/>
</dbReference>
<keyword evidence="2" id="KW-0418">Kinase</keyword>
<name>A0ABT2S0E4_9FIRM</name>
<dbReference type="Gene3D" id="1.25.40.340">
    <property type="match status" value="1"/>
</dbReference>
<feature type="domain" description="DhaL" evidence="3">
    <location>
        <begin position="7"/>
        <end position="209"/>
    </location>
</feature>
<reference evidence="4 5" key="1">
    <citation type="journal article" date="2021" name="ISME Commun">
        <title>Automated analysis of genomic sequences facilitates high-throughput and comprehensive description of bacteria.</title>
        <authorList>
            <person name="Hitch T.C.A."/>
        </authorList>
    </citation>
    <scope>NUCLEOTIDE SEQUENCE [LARGE SCALE GENOMIC DNA]</scope>
    <source>
        <strain evidence="4 5">Sanger_04</strain>
    </source>
</reference>
<evidence type="ECO:0000313" key="5">
    <source>
        <dbReference type="Proteomes" id="UP001652461"/>
    </source>
</evidence>
<evidence type="ECO:0000313" key="4">
    <source>
        <dbReference type="EMBL" id="MCU6698044.1"/>
    </source>
</evidence>
<accession>A0ABT2S0E4</accession>
<dbReference type="InterPro" id="IPR050861">
    <property type="entry name" value="Dihydroxyacetone_Kinase"/>
</dbReference>
<dbReference type="SUPFAM" id="SSF101473">
    <property type="entry name" value="DhaL-like"/>
    <property type="match status" value="1"/>
</dbReference>
<dbReference type="Pfam" id="PF02734">
    <property type="entry name" value="Dak2"/>
    <property type="match status" value="1"/>
</dbReference>
<gene>
    <name evidence="4" type="ORF">OCV63_14270</name>
</gene>
<keyword evidence="5" id="KW-1185">Reference proteome</keyword>
<protein>
    <submittedName>
        <fullName evidence="4">DAK2 domain-containing protein</fullName>
    </submittedName>
</protein>
<comment type="caution">
    <text evidence="4">The sequence shown here is derived from an EMBL/GenBank/DDBJ whole genome shotgun (WGS) entry which is preliminary data.</text>
</comment>
<dbReference type="EMBL" id="JAOQKC010000024">
    <property type="protein sequence ID" value="MCU6698044.1"/>
    <property type="molecule type" value="Genomic_DNA"/>
</dbReference>
<dbReference type="RefSeq" id="WP_158364953.1">
    <property type="nucleotide sequence ID" value="NZ_JAOQKC010000024.1"/>
</dbReference>
<evidence type="ECO:0000256" key="2">
    <source>
        <dbReference type="ARBA" id="ARBA00022777"/>
    </source>
</evidence>
<evidence type="ECO:0000259" key="3">
    <source>
        <dbReference type="PROSITE" id="PS51480"/>
    </source>
</evidence>
<dbReference type="PROSITE" id="PS51480">
    <property type="entry name" value="DHAL"/>
    <property type="match status" value="1"/>
</dbReference>